<dbReference type="GO" id="GO:0006397">
    <property type="term" value="P:mRNA processing"/>
    <property type="evidence" value="ECO:0007669"/>
    <property type="project" value="UniProtKB-KW"/>
</dbReference>
<evidence type="ECO:0000256" key="9">
    <source>
        <dbReference type="ARBA" id="ARBA00022664"/>
    </source>
</evidence>
<comment type="function">
    <text evidence="15">Decapping scavenger enzyme that catalyzes the cleavage of a residual cap structure following the degradation of mRNAs by the 3'-&gt;5' exosome-mediated mRNA decay pathway.</text>
</comment>
<evidence type="ECO:0000256" key="11">
    <source>
        <dbReference type="ARBA" id="ARBA00022990"/>
    </source>
</evidence>
<organism evidence="19">
    <name type="scientific">Aquarana catesbeiana</name>
    <name type="common">American bullfrog</name>
    <name type="synonym">Rana catesbeiana</name>
    <dbReference type="NCBI Taxonomy" id="8400"/>
    <lineage>
        <taxon>Eukaryota</taxon>
        <taxon>Metazoa</taxon>
        <taxon>Chordata</taxon>
        <taxon>Craniata</taxon>
        <taxon>Vertebrata</taxon>
        <taxon>Euteleostomi</taxon>
        <taxon>Amphibia</taxon>
        <taxon>Batrachia</taxon>
        <taxon>Anura</taxon>
        <taxon>Neobatrachia</taxon>
        <taxon>Ranoidea</taxon>
        <taxon>Ranidae</taxon>
        <taxon>Aquarana</taxon>
    </lineage>
</organism>
<evidence type="ECO:0000256" key="1">
    <source>
        <dbReference type="ARBA" id="ARBA00004123"/>
    </source>
</evidence>
<dbReference type="AlphaFoldDB" id="C1C436"/>
<dbReference type="Gene3D" id="3.30.428.10">
    <property type="entry name" value="HIT-like"/>
    <property type="match status" value="1"/>
</dbReference>
<dbReference type="InterPro" id="IPR011145">
    <property type="entry name" value="Scavenger_mRNA_decap_enz_N"/>
</dbReference>
<keyword evidence="10 15" id="KW-0378">Hydrolase</keyword>
<dbReference type="InterPro" id="IPR008594">
    <property type="entry name" value="DcpS/DCS2"/>
</dbReference>
<feature type="binding site" evidence="17">
    <location>
        <position position="197"/>
    </location>
    <ligand>
        <name>substrate</name>
    </ligand>
</feature>
<comment type="catalytic activity">
    <reaction evidence="14 15">
        <text>a 5'-end (N(7)-methyl 5'-triphosphoguanosine)-ribonucleoside in mRNA + H2O = N(7)-methyl-GMP + a 5'-end diphospho-ribonucleoside in mRNA + 2 H(+)</text>
        <dbReference type="Rhea" id="RHEA:65388"/>
        <dbReference type="Rhea" id="RHEA-COMP:17165"/>
        <dbReference type="Rhea" id="RHEA-COMP:17167"/>
        <dbReference type="ChEBI" id="CHEBI:15377"/>
        <dbReference type="ChEBI" id="CHEBI:15378"/>
        <dbReference type="ChEBI" id="CHEBI:58285"/>
        <dbReference type="ChEBI" id="CHEBI:156461"/>
        <dbReference type="ChEBI" id="CHEBI:167616"/>
        <dbReference type="EC" id="3.6.1.59"/>
    </reaction>
</comment>
<dbReference type="GO" id="GO:0000932">
    <property type="term" value="C:P-body"/>
    <property type="evidence" value="ECO:0007669"/>
    <property type="project" value="TreeGrafter"/>
</dbReference>
<evidence type="ECO:0000256" key="13">
    <source>
        <dbReference type="ARBA" id="ARBA00023242"/>
    </source>
</evidence>
<dbReference type="Pfam" id="PF05652">
    <property type="entry name" value="DcpS"/>
    <property type="match status" value="1"/>
</dbReference>
<protein>
    <recommendedName>
        <fullName evidence="6 15">m7GpppX diphosphatase</fullName>
        <ecNumber evidence="5 15">3.6.1.59</ecNumber>
    </recommendedName>
</protein>
<evidence type="ECO:0000256" key="17">
    <source>
        <dbReference type="PIRSR" id="PIRSR028973-2"/>
    </source>
</evidence>
<dbReference type="GO" id="GO:0000340">
    <property type="term" value="F:RNA 7-methylguanosine cap binding"/>
    <property type="evidence" value="ECO:0007669"/>
    <property type="project" value="UniProtKB-UniRule"/>
</dbReference>
<dbReference type="PANTHER" id="PTHR12978">
    <property type="entry name" value="HISTIDINE TRIAD HIT PROTEIN MEMBER"/>
    <property type="match status" value="1"/>
</dbReference>
<dbReference type="PANTHER" id="PTHR12978:SF0">
    <property type="entry name" value="M7GPPPX DIPHOSPHATASE"/>
    <property type="match status" value="1"/>
</dbReference>
<feature type="compositionally biased region" description="Basic and acidic residues" evidence="18">
    <location>
        <begin position="1"/>
        <end position="18"/>
    </location>
</feature>
<sequence>MEHSNTMAEKGEKRKRDDEADNNGPGKKETSAGGEHPLPGFRLSAVLRESARDKTIFLHGKVNGDGEATEDAVVIMERAPFQAESVSNLLGNNPAMTVQLKNDIYGVYHLSPPAELNDIKTTVIRPATEKHIKKYLHQEVYLIQEKGEDYKNITLPFIESQSSSIQWVYNILEKKAEADRIVYENSDPENGFLLLPDFKWNQKQVEDLYLIAISQKRGIKSLRDLTADHLPLLRNILQEGTEAILKRYKLQANQLRIFLHYQPSYYHLHVHFTALGHDAPGITVERAHLLSDVIQNLEMNSRYYETRTLTYALREDDALLKCFKDSGKC</sequence>
<reference evidence="19" key="1">
    <citation type="submission" date="2009-04" db="EMBL/GenBank/DDBJ databases">
        <title>Rana catesbeiana ESTs and full-length cDNAs.</title>
        <authorList>
            <person name="Helbing C.C."/>
            <person name="Veldhoen N."/>
            <person name="Leong J."/>
            <person name="Koop B.F."/>
        </authorList>
    </citation>
    <scope>NUCLEOTIDE SEQUENCE</scope>
    <source>
        <tissue evidence="19">Mixed tissue</tissue>
    </source>
</reference>
<evidence type="ECO:0000256" key="6">
    <source>
        <dbReference type="ARBA" id="ARBA00015636"/>
    </source>
</evidence>
<keyword evidence="12" id="KW-0508">mRNA splicing</keyword>
<keyword evidence="8" id="KW-0597">Phosphoprotein</keyword>
<dbReference type="SUPFAM" id="SSF54197">
    <property type="entry name" value="HIT-like"/>
    <property type="match status" value="1"/>
</dbReference>
<feature type="active site" description="Nucleophile" evidence="16">
    <location>
        <position position="269"/>
    </location>
</feature>
<evidence type="ECO:0000256" key="4">
    <source>
        <dbReference type="ARBA" id="ARBA00011140"/>
    </source>
</evidence>
<dbReference type="InterPro" id="IPR019808">
    <property type="entry name" value="Histidine_triad_CS"/>
</dbReference>
<dbReference type="EC" id="3.6.1.59" evidence="5 15"/>
<evidence type="ECO:0000256" key="18">
    <source>
        <dbReference type="SAM" id="MobiDB-lite"/>
    </source>
</evidence>
<evidence type="ECO:0000256" key="10">
    <source>
        <dbReference type="ARBA" id="ARBA00022801"/>
    </source>
</evidence>
<evidence type="ECO:0000256" key="3">
    <source>
        <dbReference type="ARBA" id="ARBA00010208"/>
    </source>
</evidence>
<evidence type="ECO:0000256" key="7">
    <source>
        <dbReference type="ARBA" id="ARBA00022490"/>
    </source>
</evidence>
<evidence type="ECO:0000256" key="16">
    <source>
        <dbReference type="PIRSR" id="PIRSR028973-1"/>
    </source>
</evidence>
<dbReference type="GO" id="GO:0140932">
    <property type="term" value="F:5'-(N(7)-methyl 5'-triphosphoguanosine)-[mRNA] diphosphatase activity"/>
    <property type="evidence" value="ECO:0007669"/>
    <property type="project" value="UniProtKB-EC"/>
</dbReference>
<evidence type="ECO:0000256" key="8">
    <source>
        <dbReference type="ARBA" id="ARBA00022553"/>
    </source>
</evidence>
<dbReference type="GO" id="GO:0000290">
    <property type="term" value="P:deadenylation-dependent decapping of nuclear-transcribed mRNA"/>
    <property type="evidence" value="ECO:0007669"/>
    <property type="project" value="UniProtKB-UniRule"/>
</dbReference>
<comment type="subcellular location">
    <subcellularLocation>
        <location evidence="2">Cytoplasm</location>
    </subcellularLocation>
    <subcellularLocation>
        <location evidence="1 15">Nucleus</location>
    </subcellularLocation>
</comment>
<dbReference type="PIRSF" id="PIRSF028973">
    <property type="entry name" value="Scavenger_mRNA_decap_enz"/>
    <property type="match status" value="1"/>
</dbReference>
<proteinExistence type="evidence at transcript level"/>
<dbReference type="Pfam" id="PF11969">
    <property type="entry name" value="DcpS_C"/>
    <property type="match status" value="1"/>
</dbReference>
<feature type="binding site" evidence="17">
    <location>
        <position position="199"/>
    </location>
    <ligand>
        <name>substrate</name>
    </ligand>
</feature>
<evidence type="ECO:0000256" key="12">
    <source>
        <dbReference type="ARBA" id="ARBA00023187"/>
    </source>
</evidence>
<keyword evidence="11" id="KW-0007">Acetylation</keyword>
<feature type="binding site" evidence="17">
    <location>
        <position position="177"/>
    </location>
    <ligand>
        <name>substrate</name>
    </ligand>
</feature>
<dbReference type="GO" id="GO:0005634">
    <property type="term" value="C:nucleus"/>
    <property type="evidence" value="ECO:0007669"/>
    <property type="project" value="UniProtKB-SubCell"/>
</dbReference>
<gene>
    <name evidence="19" type="primary">DCPS</name>
</gene>
<dbReference type="Gene3D" id="3.30.200.40">
    <property type="entry name" value="Scavenger mRNA decapping enzyme, N-terminal domain"/>
    <property type="match status" value="1"/>
</dbReference>
<evidence type="ECO:0000256" key="5">
    <source>
        <dbReference type="ARBA" id="ARBA00012520"/>
    </source>
</evidence>
<dbReference type="PROSITE" id="PS00892">
    <property type="entry name" value="HIT_1"/>
    <property type="match status" value="1"/>
</dbReference>
<evidence type="ECO:0000256" key="2">
    <source>
        <dbReference type="ARBA" id="ARBA00004496"/>
    </source>
</evidence>
<dbReference type="FunFam" id="3.30.200.40:FF:000001">
    <property type="entry name" value="m7GpppX diphosphatase"/>
    <property type="match status" value="1"/>
</dbReference>
<name>C1C436_AQUCT</name>
<keyword evidence="7" id="KW-0963">Cytoplasm</keyword>
<dbReference type="GO" id="GO:0008380">
    <property type="term" value="P:RNA splicing"/>
    <property type="evidence" value="ECO:0007669"/>
    <property type="project" value="UniProtKB-KW"/>
</dbReference>
<evidence type="ECO:0000256" key="15">
    <source>
        <dbReference type="PIRNR" id="PIRNR028973"/>
    </source>
</evidence>
<accession>C1C436</accession>
<comment type="similarity">
    <text evidence="3 15">Belongs to the HIT family.</text>
</comment>
<keyword evidence="9 15" id="KW-0507">mRNA processing</keyword>
<dbReference type="InterPro" id="IPR036265">
    <property type="entry name" value="HIT-like_sf"/>
</dbReference>
<feature type="binding site" evidence="17">
    <location>
        <begin position="260"/>
        <end position="271"/>
    </location>
    <ligand>
        <name>substrate</name>
    </ligand>
</feature>
<evidence type="ECO:0000256" key="14">
    <source>
        <dbReference type="ARBA" id="ARBA00048222"/>
    </source>
</evidence>
<feature type="binding site" evidence="17">
    <location>
        <position position="167"/>
    </location>
    <ligand>
        <name>substrate</name>
    </ligand>
</feature>
<comment type="subunit">
    <text evidence="4">Homodimer. Associates with components of the exosome multienzyme ribonuclease complex, such as EXOSC3 and EXOSC4. Interacts with NDOR1.</text>
</comment>
<evidence type="ECO:0000313" key="19">
    <source>
        <dbReference type="EMBL" id="ACO51746.1"/>
    </source>
</evidence>
<keyword evidence="13 15" id="KW-0539">Nucleus</keyword>
<dbReference type="EMBL" id="BT081615">
    <property type="protein sequence ID" value="ACO51746.1"/>
    <property type="molecule type" value="mRNA"/>
</dbReference>
<feature type="region of interest" description="Disordered" evidence="18">
    <location>
        <begin position="1"/>
        <end position="40"/>
    </location>
</feature>
<dbReference type="SUPFAM" id="SSF102860">
    <property type="entry name" value="mRNA decapping enzyme DcpS N-terminal domain"/>
    <property type="match status" value="1"/>
</dbReference>
<dbReference type="FunFam" id="3.30.428.10:FF:000006">
    <property type="entry name" value="m7GpppX diphosphatase"/>
    <property type="match status" value="1"/>
</dbReference>